<keyword evidence="1" id="KW-0812">Transmembrane</keyword>
<feature type="transmembrane region" description="Helical" evidence="1">
    <location>
        <begin position="112"/>
        <end position="134"/>
    </location>
</feature>
<dbReference type="InterPro" id="IPR018663">
    <property type="entry name" value="DUF2101_membrane"/>
</dbReference>
<name>A0A2Z2MH85_THEPR</name>
<evidence type="ECO:0000313" key="3">
    <source>
        <dbReference type="Proteomes" id="UP000250179"/>
    </source>
</evidence>
<protein>
    <recommendedName>
        <fullName evidence="4">DUF2101 domain-containing protein</fullName>
    </recommendedName>
</protein>
<keyword evidence="1" id="KW-1133">Transmembrane helix</keyword>
<dbReference type="Pfam" id="PF09874">
    <property type="entry name" value="DUF2101"/>
    <property type="match status" value="1"/>
</dbReference>
<dbReference type="GeneID" id="33320464"/>
<feature type="transmembrane region" description="Helical" evidence="1">
    <location>
        <begin position="140"/>
        <end position="162"/>
    </location>
</feature>
<dbReference type="RefSeq" id="WP_088858562.1">
    <property type="nucleotide sequence ID" value="NZ_CP014862.1"/>
</dbReference>
<dbReference type="KEGG" id="tprf:A3L09_08565"/>
<dbReference type="AlphaFoldDB" id="A0A2Z2MH85"/>
<proteinExistence type="predicted"/>
<organism evidence="2 3">
    <name type="scientific">Thermococcus profundus</name>
    <dbReference type="NCBI Taxonomy" id="49899"/>
    <lineage>
        <taxon>Archaea</taxon>
        <taxon>Methanobacteriati</taxon>
        <taxon>Methanobacteriota</taxon>
        <taxon>Thermococci</taxon>
        <taxon>Thermococcales</taxon>
        <taxon>Thermococcaceae</taxon>
        <taxon>Thermococcus</taxon>
    </lineage>
</organism>
<dbReference type="OrthoDB" id="86267at2157"/>
<dbReference type="EMBL" id="CP014862">
    <property type="protein sequence ID" value="ASJ03304.1"/>
    <property type="molecule type" value="Genomic_DNA"/>
</dbReference>
<feature type="transmembrane region" description="Helical" evidence="1">
    <location>
        <begin position="82"/>
        <end position="100"/>
    </location>
</feature>
<evidence type="ECO:0000313" key="2">
    <source>
        <dbReference type="EMBL" id="ASJ03304.1"/>
    </source>
</evidence>
<keyword evidence="1" id="KW-0472">Membrane</keyword>
<evidence type="ECO:0008006" key="4">
    <source>
        <dbReference type="Google" id="ProtNLM"/>
    </source>
</evidence>
<feature type="transmembrane region" description="Helical" evidence="1">
    <location>
        <begin position="57"/>
        <end position="76"/>
    </location>
</feature>
<evidence type="ECO:0000256" key="1">
    <source>
        <dbReference type="SAM" id="Phobius"/>
    </source>
</evidence>
<gene>
    <name evidence="2" type="ORF">A3L09_08565</name>
</gene>
<reference evidence="2 3" key="1">
    <citation type="submission" date="2016-03" db="EMBL/GenBank/DDBJ databases">
        <title>Complete genome sequence of Thermococcus profundus strain DT5432.</title>
        <authorList>
            <person name="Oger P.M."/>
        </authorList>
    </citation>
    <scope>NUCLEOTIDE SEQUENCE [LARGE SCALE GENOMIC DNA]</scope>
    <source>
        <strain evidence="2 3">DT 5432</strain>
    </source>
</reference>
<keyword evidence="3" id="KW-1185">Reference proteome</keyword>
<sequence length="252" mass="29314">MVLEEVLYSIGEGAERLVVGTGKALWNMLFPKPSEEPPSFKVLRKLVKRDVTLHELLSLKLQLILITYLVLSLLVTLFLRELVYLIALFVVEFLYIRYTIKRNWGFFIDPEPYRFFYCGISVVAFLSFMGYIILREFALNFYYYYVYLVAVLAGVLLFRWYFRRLYGRDYTYGVVVEVKNDVIRVFVHDDLAANIKPGHYWVPAVPDAEPGRVVKLLIEDRVLRGAVPTRVLEVYLGDQSSQISTEPNVQAE</sequence>
<dbReference type="Proteomes" id="UP000250179">
    <property type="component" value="Chromosome"/>
</dbReference>
<accession>A0A2Z2MH85</accession>